<dbReference type="SUPFAM" id="SSF56496">
    <property type="entry name" value="Fibrinogen C-terminal domain-like"/>
    <property type="match status" value="1"/>
</dbReference>
<feature type="region of interest" description="Disordered" evidence="1">
    <location>
        <begin position="202"/>
        <end position="226"/>
    </location>
</feature>
<organism evidence="4 5">
    <name type="scientific">Macrostomum lignano</name>
    <dbReference type="NCBI Taxonomy" id="282301"/>
    <lineage>
        <taxon>Eukaryota</taxon>
        <taxon>Metazoa</taxon>
        <taxon>Spiralia</taxon>
        <taxon>Lophotrochozoa</taxon>
        <taxon>Platyhelminthes</taxon>
        <taxon>Rhabditophora</taxon>
        <taxon>Macrostomorpha</taxon>
        <taxon>Macrostomida</taxon>
        <taxon>Macrostomidae</taxon>
        <taxon>Macrostomum</taxon>
    </lineage>
</organism>
<dbReference type="Gene3D" id="3.90.215.10">
    <property type="entry name" value="Gamma Fibrinogen, chain A, domain 1"/>
    <property type="match status" value="1"/>
</dbReference>
<dbReference type="WBParaSite" id="maker-uti_cns_0008157-snap-gene-0.8-mRNA-1">
    <property type="protein sequence ID" value="maker-uti_cns_0008157-snap-gene-0.8-mRNA-1"/>
    <property type="gene ID" value="maker-uti_cns_0008157-snap-gene-0.8"/>
</dbReference>
<keyword evidence="2" id="KW-0732">Signal</keyword>
<reference evidence="5" key="1">
    <citation type="submission" date="2016-11" db="UniProtKB">
        <authorList>
            <consortium name="WormBaseParasite"/>
        </authorList>
    </citation>
    <scope>IDENTIFICATION</scope>
</reference>
<name>A0A1I8HUW7_9PLAT</name>
<feature type="signal peptide" evidence="2">
    <location>
        <begin position="1"/>
        <end position="17"/>
    </location>
</feature>
<dbReference type="PROSITE" id="PS51406">
    <property type="entry name" value="FIBRINOGEN_C_2"/>
    <property type="match status" value="1"/>
</dbReference>
<dbReference type="PANTHER" id="PTHR19143">
    <property type="entry name" value="FIBRINOGEN/TENASCIN/ANGIOPOEITIN"/>
    <property type="match status" value="1"/>
</dbReference>
<dbReference type="GO" id="GO:0005615">
    <property type="term" value="C:extracellular space"/>
    <property type="evidence" value="ECO:0007669"/>
    <property type="project" value="TreeGrafter"/>
</dbReference>
<evidence type="ECO:0000256" key="1">
    <source>
        <dbReference type="SAM" id="MobiDB-lite"/>
    </source>
</evidence>
<dbReference type="InterPro" id="IPR014716">
    <property type="entry name" value="Fibrinogen_a/b/g_C_1"/>
</dbReference>
<feature type="domain" description="Fibrinogen C-terminal" evidence="3">
    <location>
        <begin position="71"/>
        <end position="266"/>
    </location>
</feature>
<feature type="chain" id="PRO_5009320470" evidence="2">
    <location>
        <begin position="18"/>
        <end position="266"/>
    </location>
</feature>
<dbReference type="Gene3D" id="4.10.530.10">
    <property type="entry name" value="Gamma-fibrinogen Carboxyl Terminal Fragment, domain 2"/>
    <property type="match status" value="1"/>
</dbReference>
<dbReference type="AlphaFoldDB" id="A0A1I8HUW7"/>
<evidence type="ECO:0000256" key="2">
    <source>
        <dbReference type="SAM" id="SignalP"/>
    </source>
</evidence>
<evidence type="ECO:0000313" key="5">
    <source>
        <dbReference type="WBParaSite" id="maker-uti_cns_0008157-snap-gene-0.8-mRNA-1"/>
    </source>
</evidence>
<sequence>LTVILSLSLGIFAAVEGTNISQWIRVRDDLLGEYTEIGAVAASNAVACCSSGMTAAHAVQFDEAQRLCRLFACRGGWRGCRKCRNAANSSLPHVWVRNLGDGRSCWRTFQHRVDASVNFNESWAKYASGFGQGENANFWIGLDNLHLLTRDAALPVRWEFSDWNGTLNWMENAFFQVESATTKYRVSVGEQLMDRSTVKQCSTSSESDMNGMKFSTRDQDNDRDEGSCAVRHNGGWWMQACYCMNPNGPYVSPPAALYLTDYAQGI</sequence>
<dbReference type="PANTHER" id="PTHR19143:SF394">
    <property type="entry name" value="ANGIOPOIETIN-RELATED PROTEIN 3-LIKE"/>
    <property type="match status" value="1"/>
</dbReference>
<keyword evidence="4" id="KW-1185">Reference proteome</keyword>
<dbReference type="InterPro" id="IPR050373">
    <property type="entry name" value="Fibrinogen_C-term_domain"/>
</dbReference>
<evidence type="ECO:0000259" key="3">
    <source>
        <dbReference type="PROSITE" id="PS51406"/>
    </source>
</evidence>
<dbReference type="InterPro" id="IPR002181">
    <property type="entry name" value="Fibrinogen_a/b/g_C_dom"/>
</dbReference>
<accession>A0A1I8HUW7</accession>
<feature type="compositionally biased region" description="Basic and acidic residues" evidence="1">
    <location>
        <begin position="215"/>
        <end position="226"/>
    </location>
</feature>
<evidence type="ECO:0000313" key="4">
    <source>
        <dbReference type="Proteomes" id="UP000095280"/>
    </source>
</evidence>
<dbReference type="InterPro" id="IPR036056">
    <property type="entry name" value="Fibrinogen-like_C"/>
</dbReference>
<protein>
    <submittedName>
        <fullName evidence="5">Fibrinogen C-terminal domain-containing protein</fullName>
    </submittedName>
</protein>
<dbReference type="Proteomes" id="UP000095280">
    <property type="component" value="Unplaced"/>
</dbReference>
<dbReference type="Pfam" id="PF00147">
    <property type="entry name" value="Fibrinogen_C"/>
    <property type="match status" value="1"/>
</dbReference>
<dbReference type="SMART" id="SM00186">
    <property type="entry name" value="FBG"/>
    <property type="match status" value="1"/>
</dbReference>
<proteinExistence type="predicted"/>